<dbReference type="InterPro" id="IPR004705">
    <property type="entry name" value="Cation/H_exchanger_CPA1_bac"/>
</dbReference>
<keyword evidence="6 10" id="KW-0915">Sodium</keyword>
<dbReference type="Gene3D" id="6.10.140.1330">
    <property type="match status" value="1"/>
</dbReference>
<name>A0A1H4S588_9NOCA</name>
<dbReference type="NCBIfam" id="TIGR00831">
    <property type="entry name" value="a_cpa1"/>
    <property type="match status" value="1"/>
</dbReference>
<dbReference type="PANTHER" id="PTHR10110">
    <property type="entry name" value="SODIUM/HYDROGEN EXCHANGER"/>
    <property type="match status" value="1"/>
</dbReference>
<reference evidence="13" key="1">
    <citation type="submission" date="2016-10" db="EMBL/GenBank/DDBJ databases">
        <authorList>
            <person name="Varghese N."/>
            <person name="Submissions S."/>
        </authorList>
    </citation>
    <scope>NUCLEOTIDE SEQUENCE [LARGE SCALE GENOMIC DNA]</scope>
    <source>
        <strain evidence="13">DSM 44498</strain>
    </source>
</reference>
<sequence>MRAPVLGPGPARVFGDDPRIVGGRGRIGVVNGVLVLLVIIAAIAVTSFAKRRDLQAPLVLVTIGSVASFIPGMPRLELDPDAILGVVLPPLLYSAALKFSVATFRRHLAPILRLGIFTVLVTAVGVAFFANWLVPEFTLGAALVLGAVVAPTDAVSAVAVGRRLGLPNRVIAILTGEGLVNDATALTLFTVAVSAVVGATIPVPPVVFFGYEVVGGVLIGLVLAKIVEWVRHRMYDSPLETVLGLMLPFVAYLVAEEVHASGVLSVVAAGFLMGHKATDASVATRIQERSLWESVDLLLEMFVFAYMGLQLKFVIDDVRDQGLPVHHVFFYGFAVLAVVMAIRPAWILLHWLRRRLGLAITAPGGSVELGWRESVVVSWAGMRGVVTLAAASGVPVVIASGQPFPGREVIQAIAFVVAVGTLLIQGATMPLLIRTLDLADPDERRREEEQVTLARAISRDAGERALVEFAANPPAGVDRASVTDILDRVRRSMRARLQAEEAEDAAEKQRAGALFDHYRRAALRAQREALIAARDAGTLDDEVMRSVLEGLDVEEAAAEERVRRRRE</sequence>
<keyword evidence="5 10" id="KW-1133">Transmembrane helix</keyword>
<evidence type="ECO:0000256" key="3">
    <source>
        <dbReference type="ARBA" id="ARBA00022475"/>
    </source>
</evidence>
<keyword evidence="7 10" id="KW-0406">Ion transport</keyword>
<feature type="transmembrane region" description="Helical" evidence="10">
    <location>
        <begin position="82"/>
        <end position="99"/>
    </location>
</feature>
<feature type="transmembrane region" description="Helical" evidence="10">
    <location>
        <begin position="410"/>
        <end position="436"/>
    </location>
</feature>
<evidence type="ECO:0000256" key="10">
    <source>
        <dbReference type="RuleBase" id="RU366002"/>
    </source>
</evidence>
<organism evidence="12 13">
    <name type="scientific">Rhodococcus koreensis</name>
    <dbReference type="NCBI Taxonomy" id="99653"/>
    <lineage>
        <taxon>Bacteria</taxon>
        <taxon>Bacillati</taxon>
        <taxon>Actinomycetota</taxon>
        <taxon>Actinomycetes</taxon>
        <taxon>Mycobacteriales</taxon>
        <taxon>Nocardiaceae</taxon>
        <taxon>Rhodococcus</taxon>
    </lineage>
</organism>
<evidence type="ECO:0000256" key="6">
    <source>
        <dbReference type="ARBA" id="ARBA00023053"/>
    </source>
</evidence>
<evidence type="ECO:0000256" key="1">
    <source>
        <dbReference type="ARBA" id="ARBA00004651"/>
    </source>
</evidence>
<dbReference type="AlphaFoldDB" id="A0A1H4S588"/>
<evidence type="ECO:0000256" key="5">
    <source>
        <dbReference type="ARBA" id="ARBA00022989"/>
    </source>
</evidence>
<evidence type="ECO:0000313" key="12">
    <source>
        <dbReference type="EMBL" id="SEC39207.1"/>
    </source>
</evidence>
<comment type="similarity">
    <text evidence="10">Belongs to the monovalent cation:proton antiporter 1 (CPA1) transporter (TC 2.A.36) family.</text>
</comment>
<dbReference type="Pfam" id="PF00999">
    <property type="entry name" value="Na_H_Exchanger"/>
    <property type="match status" value="1"/>
</dbReference>
<feature type="transmembrane region" description="Helical" evidence="10">
    <location>
        <begin position="27"/>
        <end position="49"/>
    </location>
</feature>
<feature type="transmembrane region" description="Helical" evidence="10">
    <location>
        <begin position="329"/>
        <end position="349"/>
    </location>
</feature>
<feature type="transmembrane region" description="Helical" evidence="10">
    <location>
        <begin position="56"/>
        <end position="76"/>
    </location>
</feature>
<dbReference type="PANTHER" id="PTHR10110:SF86">
    <property type="entry name" value="SODIUM_HYDROGEN EXCHANGER 7"/>
    <property type="match status" value="1"/>
</dbReference>
<dbReference type="InterPro" id="IPR006153">
    <property type="entry name" value="Cation/H_exchanger_TM"/>
</dbReference>
<dbReference type="GO" id="GO:0051453">
    <property type="term" value="P:regulation of intracellular pH"/>
    <property type="evidence" value="ECO:0007669"/>
    <property type="project" value="TreeGrafter"/>
</dbReference>
<feature type="transmembrane region" description="Helical" evidence="10">
    <location>
        <begin position="179"/>
        <end position="201"/>
    </location>
</feature>
<dbReference type="EMBL" id="FNSV01000005">
    <property type="protein sequence ID" value="SEC39207.1"/>
    <property type="molecule type" value="Genomic_DNA"/>
</dbReference>
<keyword evidence="4 10" id="KW-0812">Transmembrane</keyword>
<dbReference type="GO" id="GO:0098719">
    <property type="term" value="P:sodium ion import across plasma membrane"/>
    <property type="evidence" value="ECO:0007669"/>
    <property type="project" value="TreeGrafter"/>
</dbReference>
<feature type="transmembrane region" description="Helical" evidence="10">
    <location>
        <begin position="207"/>
        <end position="227"/>
    </location>
</feature>
<feature type="domain" description="Cation/H+ exchanger transmembrane" evidence="11">
    <location>
        <begin position="39"/>
        <end position="432"/>
    </location>
</feature>
<dbReference type="GO" id="GO:0015385">
    <property type="term" value="F:sodium:proton antiporter activity"/>
    <property type="evidence" value="ECO:0007669"/>
    <property type="project" value="InterPro"/>
</dbReference>
<keyword evidence="13" id="KW-1185">Reference proteome</keyword>
<dbReference type="Proteomes" id="UP000183561">
    <property type="component" value="Unassembled WGS sequence"/>
</dbReference>
<keyword evidence="9 10" id="KW-0739">Sodium transport</keyword>
<keyword evidence="10" id="KW-0050">Antiport</keyword>
<proteinExistence type="inferred from homology"/>
<dbReference type="GO" id="GO:0005886">
    <property type="term" value="C:plasma membrane"/>
    <property type="evidence" value="ECO:0007669"/>
    <property type="project" value="UniProtKB-SubCell"/>
</dbReference>
<dbReference type="GO" id="GO:0015386">
    <property type="term" value="F:potassium:proton antiporter activity"/>
    <property type="evidence" value="ECO:0007669"/>
    <property type="project" value="TreeGrafter"/>
</dbReference>
<evidence type="ECO:0000256" key="9">
    <source>
        <dbReference type="ARBA" id="ARBA00023201"/>
    </source>
</evidence>
<evidence type="ECO:0000256" key="4">
    <source>
        <dbReference type="ARBA" id="ARBA00022692"/>
    </source>
</evidence>
<evidence type="ECO:0000256" key="2">
    <source>
        <dbReference type="ARBA" id="ARBA00022448"/>
    </source>
</evidence>
<comment type="function">
    <text evidence="10">Na(+)/H(+) antiporter that extrudes sodium in exchange for external protons.</text>
</comment>
<evidence type="ECO:0000256" key="8">
    <source>
        <dbReference type="ARBA" id="ARBA00023136"/>
    </source>
</evidence>
<feature type="transmembrane region" description="Helical" evidence="10">
    <location>
        <begin position="376"/>
        <end position="398"/>
    </location>
</feature>
<feature type="transmembrane region" description="Helical" evidence="10">
    <location>
        <begin position="111"/>
        <end position="133"/>
    </location>
</feature>
<keyword evidence="2 10" id="KW-0813">Transport</keyword>
<evidence type="ECO:0000259" key="11">
    <source>
        <dbReference type="Pfam" id="PF00999"/>
    </source>
</evidence>
<keyword evidence="8 10" id="KW-0472">Membrane</keyword>
<keyword evidence="3 10" id="KW-1003">Cell membrane</keyword>
<gene>
    <name evidence="12" type="ORF">SAMN04490239_3921</name>
</gene>
<feature type="transmembrane region" description="Helical" evidence="10">
    <location>
        <begin position="139"/>
        <end position="159"/>
    </location>
</feature>
<evidence type="ECO:0000313" key="13">
    <source>
        <dbReference type="Proteomes" id="UP000183561"/>
    </source>
</evidence>
<comment type="caution">
    <text evidence="10">Lacks conserved residue(s) required for the propagation of feature annotation.</text>
</comment>
<dbReference type="InterPro" id="IPR018422">
    <property type="entry name" value="Cation/H_exchanger_CPA1"/>
</dbReference>
<accession>A0A1H4S588</accession>
<evidence type="ECO:0000256" key="7">
    <source>
        <dbReference type="ARBA" id="ARBA00023065"/>
    </source>
</evidence>
<protein>
    <submittedName>
        <fullName evidence="12">Sodium/proton antiporter, CPA1 family</fullName>
    </submittedName>
</protein>
<comment type="subcellular location">
    <subcellularLocation>
        <location evidence="1 10">Cell membrane</location>
        <topology evidence="1 10">Multi-pass membrane protein</topology>
    </subcellularLocation>
</comment>